<keyword evidence="2" id="KW-1185">Reference proteome</keyword>
<evidence type="ECO:0000313" key="2">
    <source>
        <dbReference type="Proteomes" id="UP001163835"/>
    </source>
</evidence>
<dbReference type="Proteomes" id="UP001163835">
    <property type="component" value="Unassembled WGS sequence"/>
</dbReference>
<gene>
    <name evidence="1" type="ORF">F5876DRAFT_71455</name>
</gene>
<protein>
    <submittedName>
        <fullName evidence="1">Uncharacterized protein</fullName>
    </submittedName>
</protein>
<evidence type="ECO:0000313" key="1">
    <source>
        <dbReference type="EMBL" id="KAJ3815959.1"/>
    </source>
</evidence>
<name>A0ACC1UGA8_9AGAR</name>
<accession>A0ACC1UGA8</accession>
<proteinExistence type="predicted"/>
<dbReference type="EMBL" id="MU794944">
    <property type="protein sequence ID" value="KAJ3815959.1"/>
    <property type="molecule type" value="Genomic_DNA"/>
</dbReference>
<sequence>MDTDEQVPEEFSEEQLRRLYDEEEVSRFLHLFAAHVTEVQLPESTPVGTQNVRTSDSAPKETSGTVENLNDEVGPKFNPSEGRQTLSEGIAFKYILPLLPPPPPPPPPFALGRLRLATQRLYLSTWPVYVPFFHHLVTLCTWRDRRKSARYCMIFWVLWYYNLLLPTFFFRIFYALIRRKIFTYPTLMELKQRRKQVDKANELGEEISLRLSTSSFGLKEIWRISRIFTKSNKNKSALKSNIGLENPNDGVDDPTVLDNTKESQKETDVKRAVLLAMNDVADLHERIKNIFIWRRPASSKVYGTALCFCCILTLLLPAQYIAKLVYFLGGAFFWHIIPILAALPSEDRARIPPAFQDVPTDAEFAMEVISRRIAAGLDVNPSKRSSQKSRPSPVALSEIKTDDATSSSAPTTPGGSKTEKGKDVDWKKWGERAAIGKAWMVDKKLVSKKPDTSNISAAPSQPTFLPDAPLPSGGTHTFPCQHTSSPGLLTFTQDMLFFNPIASTRTKVAIPLADIRAVKKTGLLKGLTVKWIDATNDEHREEVFPWVGGRDEIFARLIGTDAKRWMKV</sequence>
<comment type="caution">
    <text evidence="1">The sequence shown here is derived from an EMBL/GenBank/DDBJ whole genome shotgun (WGS) entry which is preliminary data.</text>
</comment>
<organism evidence="1 2">
    <name type="scientific">Lentinula aff. lateritia</name>
    <dbReference type="NCBI Taxonomy" id="2804960"/>
    <lineage>
        <taxon>Eukaryota</taxon>
        <taxon>Fungi</taxon>
        <taxon>Dikarya</taxon>
        <taxon>Basidiomycota</taxon>
        <taxon>Agaricomycotina</taxon>
        <taxon>Agaricomycetes</taxon>
        <taxon>Agaricomycetidae</taxon>
        <taxon>Agaricales</taxon>
        <taxon>Marasmiineae</taxon>
        <taxon>Omphalotaceae</taxon>
        <taxon>Lentinula</taxon>
    </lineage>
</organism>
<reference evidence="1" key="1">
    <citation type="submission" date="2022-09" db="EMBL/GenBank/DDBJ databases">
        <title>A Global Phylogenomic Analysis of the Shiitake Genus Lentinula.</title>
        <authorList>
            <consortium name="DOE Joint Genome Institute"/>
            <person name="Sierra-Patev S."/>
            <person name="Min B."/>
            <person name="Naranjo-Ortiz M."/>
            <person name="Looney B."/>
            <person name="Konkel Z."/>
            <person name="Slot J.C."/>
            <person name="Sakamoto Y."/>
            <person name="Steenwyk J.L."/>
            <person name="Rokas A."/>
            <person name="Carro J."/>
            <person name="Camarero S."/>
            <person name="Ferreira P."/>
            <person name="Molpeceres G."/>
            <person name="Ruiz-Duenas F.J."/>
            <person name="Serrano A."/>
            <person name="Henrissat B."/>
            <person name="Drula E."/>
            <person name="Hughes K.W."/>
            <person name="Mata J.L."/>
            <person name="Ishikawa N.K."/>
            <person name="Vargas-Isla R."/>
            <person name="Ushijima S."/>
            <person name="Smith C.A."/>
            <person name="Ahrendt S."/>
            <person name="Andreopoulos W."/>
            <person name="He G."/>
            <person name="Labutti K."/>
            <person name="Lipzen A."/>
            <person name="Ng V."/>
            <person name="Riley R."/>
            <person name="Sandor L."/>
            <person name="Barry K."/>
            <person name="Martinez A.T."/>
            <person name="Xiao Y."/>
            <person name="Gibbons J.G."/>
            <person name="Terashima K."/>
            <person name="Grigoriev I.V."/>
            <person name="Hibbett D.S."/>
        </authorList>
    </citation>
    <scope>NUCLEOTIDE SEQUENCE</scope>
    <source>
        <strain evidence="1">TMI1499</strain>
    </source>
</reference>